<keyword evidence="3" id="KW-1185">Reference proteome</keyword>
<gene>
    <name evidence="2" type="ORF">AJ78_01484</name>
</gene>
<dbReference type="EMBL" id="LGRN01000033">
    <property type="protein sequence ID" value="OJD18495.1"/>
    <property type="molecule type" value="Genomic_DNA"/>
</dbReference>
<reference evidence="2 3" key="1">
    <citation type="submission" date="2015-07" db="EMBL/GenBank/DDBJ databases">
        <title>Emmonsia species relationships and genome sequence.</title>
        <authorList>
            <consortium name="The Broad Institute Genomics Platform"/>
            <person name="Cuomo C.A."/>
            <person name="Munoz J.F."/>
            <person name="Imamovic A."/>
            <person name="Priest M.E."/>
            <person name="Young S."/>
            <person name="Clay O.K."/>
            <person name="McEwen J.G."/>
        </authorList>
    </citation>
    <scope>NUCLEOTIDE SEQUENCE [LARGE SCALE GENOMIC DNA]</scope>
    <source>
        <strain evidence="2 3">UAMH 9510</strain>
    </source>
</reference>
<comment type="caution">
    <text evidence="2">The sequence shown here is derived from an EMBL/GenBank/DDBJ whole genome shotgun (WGS) entry which is preliminary data.</text>
</comment>
<organism evidence="2 3">
    <name type="scientific">Emergomyces pasteurianus Ep9510</name>
    <dbReference type="NCBI Taxonomy" id="1447872"/>
    <lineage>
        <taxon>Eukaryota</taxon>
        <taxon>Fungi</taxon>
        <taxon>Dikarya</taxon>
        <taxon>Ascomycota</taxon>
        <taxon>Pezizomycotina</taxon>
        <taxon>Eurotiomycetes</taxon>
        <taxon>Eurotiomycetidae</taxon>
        <taxon>Onygenales</taxon>
        <taxon>Ajellomycetaceae</taxon>
        <taxon>Emergomyces</taxon>
    </lineage>
</organism>
<protein>
    <submittedName>
        <fullName evidence="2">Uncharacterized protein</fullName>
    </submittedName>
</protein>
<accession>A0A1J9QQN2</accession>
<evidence type="ECO:0000313" key="3">
    <source>
        <dbReference type="Proteomes" id="UP000182235"/>
    </source>
</evidence>
<dbReference type="Proteomes" id="UP000182235">
    <property type="component" value="Unassembled WGS sequence"/>
</dbReference>
<dbReference type="OrthoDB" id="5416097at2759"/>
<evidence type="ECO:0000256" key="1">
    <source>
        <dbReference type="SAM" id="MobiDB-lite"/>
    </source>
</evidence>
<evidence type="ECO:0000313" key="2">
    <source>
        <dbReference type="EMBL" id="OJD18495.1"/>
    </source>
</evidence>
<feature type="compositionally biased region" description="Low complexity" evidence="1">
    <location>
        <begin position="83"/>
        <end position="102"/>
    </location>
</feature>
<proteinExistence type="predicted"/>
<feature type="compositionally biased region" description="Polar residues" evidence="1">
    <location>
        <begin position="107"/>
        <end position="118"/>
    </location>
</feature>
<feature type="region of interest" description="Disordered" evidence="1">
    <location>
        <begin position="79"/>
        <end position="137"/>
    </location>
</feature>
<name>A0A1J9QQN2_9EURO</name>
<dbReference type="VEuPathDB" id="FungiDB:AJ78_01484"/>
<sequence length="241" mass="26821">MHIHSHPSQFSFLIHHSARNPTVQTNQQARFSHTILLRTSHRCWKPGLLSAEPSLLLFAVGTSSTDVLSDVLKPWNQRARARSTTPSPSYSTPSSAQSPSTPEHQRVTSMLHAQSTEVSEPELEPPERLPTSQPRPRPSKLEWYLCSLRDNNSPELPSNLSGIVQNVMLFNRETREIIPSGTGITLRTDDPDTKPLPNKTILDMQLVLHRLAALSGGADILELDVAPDYDDSDGPFNLDIR</sequence>
<dbReference type="AlphaFoldDB" id="A0A1J9QQN2"/>